<dbReference type="AlphaFoldDB" id="A0A0D2N5T0"/>
<dbReference type="OrthoDB" id="539293at2759"/>
<gene>
    <name evidence="4" type="ORF">MNEG_0332</name>
</gene>
<keyword evidence="2" id="KW-1133">Transmembrane helix</keyword>
<accession>A0A0D2N5T0</accession>
<proteinExistence type="predicted"/>
<dbReference type="InterPro" id="IPR001202">
    <property type="entry name" value="WW_dom"/>
</dbReference>
<keyword evidence="2" id="KW-0472">Membrane</keyword>
<evidence type="ECO:0000259" key="3">
    <source>
        <dbReference type="Pfam" id="PF00397"/>
    </source>
</evidence>
<evidence type="ECO:0000256" key="1">
    <source>
        <dbReference type="SAM" id="MobiDB-lite"/>
    </source>
</evidence>
<dbReference type="STRING" id="145388.A0A0D2N5T0"/>
<evidence type="ECO:0000256" key="2">
    <source>
        <dbReference type="SAM" id="Phobius"/>
    </source>
</evidence>
<evidence type="ECO:0000313" key="5">
    <source>
        <dbReference type="Proteomes" id="UP000054498"/>
    </source>
</evidence>
<dbReference type="EMBL" id="KK100244">
    <property type="protein sequence ID" value="KIZ07617.1"/>
    <property type="molecule type" value="Genomic_DNA"/>
</dbReference>
<dbReference type="Proteomes" id="UP000054498">
    <property type="component" value="Unassembled WGS sequence"/>
</dbReference>
<dbReference type="GeneID" id="25726450"/>
<keyword evidence="5" id="KW-1185">Reference proteome</keyword>
<keyword evidence="2" id="KW-0812">Transmembrane</keyword>
<feature type="transmembrane region" description="Helical" evidence="2">
    <location>
        <begin position="60"/>
        <end position="80"/>
    </location>
</feature>
<feature type="region of interest" description="Disordered" evidence="1">
    <location>
        <begin position="19"/>
        <end position="38"/>
    </location>
</feature>
<dbReference type="KEGG" id="mng:MNEG_0332"/>
<evidence type="ECO:0000313" key="4">
    <source>
        <dbReference type="EMBL" id="KIZ07617.1"/>
    </source>
</evidence>
<organism evidence="4 5">
    <name type="scientific">Monoraphidium neglectum</name>
    <dbReference type="NCBI Taxonomy" id="145388"/>
    <lineage>
        <taxon>Eukaryota</taxon>
        <taxon>Viridiplantae</taxon>
        <taxon>Chlorophyta</taxon>
        <taxon>core chlorophytes</taxon>
        <taxon>Chlorophyceae</taxon>
        <taxon>CS clade</taxon>
        <taxon>Sphaeropleales</taxon>
        <taxon>Selenastraceae</taxon>
        <taxon>Monoraphidium</taxon>
    </lineage>
</organism>
<reference evidence="4 5" key="1">
    <citation type="journal article" date="2013" name="BMC Genomics">
        <title>Reconstruction of the lipid metabolism for the microalga Monoraphidium neglectum from its genome sequence reveals characteristics suitable for biofuel production.</title>
        <authorList>
            <person name="Bogen C."/>
            <person name="Al-Dilaimi A."/>
            <person name="Albersmeier A."/>
            <person name="Wichmann J."/>
            <person name="Grundmann M."/>
            <person name="Rupp O."/>
            <person name="Lauersen K.J."/>
            <person name="Blifernez-Klassen O."/>
            <person name="Kalinowski J."/>
            <person name="Goesmann A."/>
            <person name="Mussgnug J.H."/>
            <person name="Kruse O."/>
        </authorList>
    </citation>
    <scope>NUCLEOTIDE SEQUENCE [LARGE SCALE GENOMIC DNA]</scope>
    <source>
        <strain evidence="4 5">SAG 48.87</strain>
    </source>
</reference>
<dbReference type="Pfam" id="PF00397">
    <property type="entry name" value="WW"/>
    <property type="match status" value="1"/>
</dbReference>
<dbReference type="RefSeq" id="XP_013906636.1">
    <property type="nucleotide sequence ID" value="XM_014051182.1"/>
</dbReference>
<protein>
    <recommendedName>
        <fullName evidence="3">WW domain-containing protein</fullName>
    </recommendedName>
</protein>
<feature type="domain" description="WW" evidence="3">
    <location>
        <begin position="2"/>
        <end position="22"/>
    </location>
</feature>
<name>A0A0D2N5T0_9CHLO</name>
<sequence length="81" mass="9362">MEVVDQRTGRTYYWNESTGETTEIGEPRPKSRFRNQSFRGADDARFQDGWREPPGEDRTYVYSLMGIGIGIGASWATRFLH</sequence>